<organism evidence="1 2">
    <name type="scientific">Kingella kingae ATCC 23330</name>
    <dbReference type="NCBI Taxonomy" id="887327"/>
    <lineage>
        <taxon>Bacteria</taxon>
        <taxon>Pseudomonadati</taxon>
        <taxon>Pseudomonadota</taxon>
        <taxon>Betaproteobacteria</taxon>
        <taxon>Neisseriales</taxon>
        <taxon>Neisseriaceae</taxon>
        <taxon>Kingella</taxon>
    </lineage>
</organism>
<protein>
    <submittedName>
        <fullName evidence="1">Uncharacterized protein</fullName>
    </submittedName>
</protein>
<keyword evidence="2" id="KW-1185">Reference proteome</keyword>
<evidence type="ECO:0000313" key="1">
    <source>
        <dbReference type="EMBL" id="EGK11608.1"/>
    </source>
</evidence>
<comment type="caution">
    <text evidence="1">The sequence shown here is derived from an EMBL/GenBank/DDBJ whole genome shotgun (WGS) entry which is preliminary data.</text>
</comment>
<sequence length="42" mass="4990">MDYQKKLSSSLQSHLQYDSLQKVQAACWYYLWILLNSKHSSP</sequence>
<dbReference type="EMBL" id="AFHS01000009">
    <property type="protein sequence ID" value="EGK11608.1"/>
    <property type="molecule type" value="Genomic_DNA"/>
</dbReference>
<dbReference type="HOGENOM" id="CLU_3252779_0_0_4"/>
<dbReference type="Proteomes" id="UP000004207">
    <property type="component" value="Unassembled WGS sequence"/>
</dbReference>
<proteinExistence type="predicted"/>
<reference evidence="1 2" key="1">
    <citation type="submission" date="2011-04" db="EMBL/GenBank/DDBJ databases">
        <authorList>
            <person name="Muzny D."/>
            <person name="Qin X."/>
            <person name="Deng J."/>
            <person name="Jiang H."/>
            <person name="Liu Y."/>
            <person name="Qu J."/>
            <person name="Song X.-Z."/>
            <person name="Zhang L."/>
            <person name="Thornton R."/>
            <person name="Coyle M."/>
            <person name="Francisco L."/>
            <person name="Jackson L."/>
            <person name="Javaid M."/>
            <person name="Korchina V."/>
            <person name="Kovar C."/>
            <person name="Mata R."/>
            <person name="Mathew T."/>
            <person name="Ngo R."/>
            <person name="Nguyen L."/>
            <person name="Nguyen N."/>
            <person name="Okwuonu G."/>
            <person name="Ongeri F."/>
            <person name="Pham C."/>
            <person name="Simmons D."/>
            <person name="Wilczek-Boney K."/>
            <person name="Hale W."/>
            <person name="Jakkamsetti A."/>
            <person name="Pham P."/>
            <person name="Ruth R."/>
            <person name="San Lucas F."/>
            <person name="Warren J."/>
            <person name="Zhang J."/>
            <person name="Zhao Z."/>
            <person name="Zhou C."/>
            <person name="Zhu D."/>
            <person name="Lee S."/>
            <person name="Bess C."/>
            <person name="Blankenburg K."/>
            <person name="Forbes L."/>
            <person name="Fu Q."/>
            <person name="Gubbala S."/>
            <person name="Hirani K."/>
            <person name="Jayaseelan J.C."/>
            <person name="Lara F."/>
            <person name="Munidasa M."/>
            <person name="Palculict T."/>
            <person name="Patil S."/>
            <person name="Pu L.-L."/>
            <person name="Saada N."/>
            <person name="Tang L."/>
            <person name="Weissenberger G."/>
            <person name="Zhu Y."/>
            <person name="Hemphill L."/>
            <person name="Shang Y."/>
            <person name="Youmans B."/>
            <person name="Ayvaz T."/>
            <person name="Ross M."/>
            <person name="Santibanez J."/>
            <person name="Aqrawi P."/>
            <person name="Gross S."/>
            <person name="Joshi V."/>
            <person name="Fowler G."/>
            <person name="Nazareth L."/>
            <person name="Reid J."/>
            <person name="Worley K."/>
            <person name="Petrosino J."/>
            <person name="Highlander S."/>
            <person name="Gibbs R."/>
        </authorList>
    </citation>
    <scope>NUCLEOTIDE SEQUENCE [LARGE SCALE GENOMIC DNA]</scope>
    <source>
        <strain evidence="1 2">ATCC 23330</strain>
    </source>
</reference>
<name>F5S508_KINKI</name>
<evidence type="ECO:0000313" key="2">
    <source>
        <dbReference type="Proteomes" id="UP000004207"/>
    </source>
</evidence>
<accession>F5S508</accession>
<dbReference type="AlphaFoldDB" id="F5S508"/>
<gene>
    <name evidence="1" type="ORF">HMPREF0476_0291</name>
</gene>